<dbReference type="EMBL" id="JAAFZH010000005">
    <property type="protein sequence ID" value="NDU95837.1"/>
    <property type="molecule type" value="Genomic_DNA"/>
</dbReference>
<evidence type="ECO:0000259" key="2">
    <source>
        <dbReference type="Pfam" id="PF00144"/>
    </source>
</evidence>
<dbReference type="GO" id="GO:0016787">
    <property type="term" value="F:hydrolase activity"/>
    <property type="evidence" value="ECO:0007669"/>
    <property type="project" value="UniProtKB-KW"/>
</dbReference>
<dbReference type="InterPro" id="IPR050789">
    <property type="entry name" value="Diverse_Enzym_Activities"/>
</dbReference>
<keyword evidence="1" id="KW-0732">Signal</keyword>
<proteinExistence type="predicted"/>
<evidence type="ECO:0000313" key="3">
    <source>
        <dbReference type="EMBL" id="NDU95837.1"/>
    </source>
</evidence>
<dbReference type="PROSITE" id="PS51257">
    <property type="entry name" value="PROKAR_LIPOPROTEIN"/>
    <property type="match status" value="1"/>
</dbReference>
<dbReference type="Pfam" id="PF00144">
    <property type="entry name" value="Beta-lactamase"/>
    <property type="match status" value="1"/>
</dbReference>
<evidence type="ECO:0000313" key="4">
    <source>
        <dbReference type="Proteomes" id="UP000474175"/>
    </source>
</evidence>
<organism evidence="3 4">
    <name type="scientific">Spirosoma terrae</name>
    <dbReference type="NCBI Taxonomy" id="1968276"/>
    <lineage>
        <taxon>Bacteria</taxon>
        <taxon>Pseudomonadati</taxon>
        <taxon>Bacteroidota</taxon>
        <taxon>Cytophagia</taxon>
        <taxon>Cytophagales</taxon>
        <taxon>Cytophagaceae</taxon>
        <taxon>Spirosoma</taxon>
    </lineage>
</organism>
<keyword evidence="3" id="KW-0378">Hydrolase</keyword>
<feature type="domain" description="Beta-lactamase-related" evidence="2">
    <location>
        <begin position="253"/>
        <end position="527"/>
    </location>
</feature>
<comment type="caution">
    <text evidence="3">The sequence shown here is derived from an EMBL/GenBank/DDBJ whole genome shotgun (WGS) entry which is preliminary data.</text>
</comment>
<keyword evidence="4" id="KW-1185">Reference proteome</keyword>
<dbReference type="RefSeq" id="WP_163948717.1">
    <property type="nucleotide sequence ID" value="NZ_JAAFZH010000005.1"/>
</dbReference>
<dbReference type="SUPFAM" id="SSF56601">
    <property type="entry name" value="beta-lactamase/transpeptidase-like"/>
    <property type="match status" value="1"/>
</dbReference>
<dbReference type="PANTHER" id="PTHR43283:SF7">
    <property type="entry name" value="BETA-LACTAMASE-RELATED DOMAIN-CONTAINING PROTEIN"/>
    <property type="match status" value="1"/>
</dbReference>
<dbReference type="InterPro" id="IPR012338">
    <property type="entry name" value="Beta-lactam/transpept-like"/>
</dbReference>
<feature type="signal peptide" evidence="1">
    <location>
        <begin position="1"/>
        <end position="20"/>
    </location>
</feature>
<gene>
    <name evidence="3" type="ORF">GK108_13220</name>
</gene>
<feature type="chain" id="PRO_5026721362" evidence="1">
    <location>
        <begin position="21"/>
        <end position="554"/>
    </location>
</feature>
<dbReference type="InterPro" id="IPR001466">
    <property type="entry name" value="Beta-lactam-related"/>
</dbReference>
<dbReference type="Gene3D" id="3.40.710.10">
    <property type="entry name" value="DD-peptidase/beta-lactamase superfamily"/>
    <property type="match status" value="1"/>
</dbReference>
<dbReference type="Proteomes" id="UP000474175">
    <property type="component" value="Unassembled WGS sequence"/>
</dbReference>
<dbReference type="AlphaFoldDB" id="A0A6L9L8J7"/>
<accession>A0A6L9L8J7</accession>
<evidence type="ECO:0000256" key="1">
    <source>
        <dbReference type="SAM" id="SignalP"/>
    </source>
</evidence>
<sequence>MQVRVLLLYLALLSACQVYSQSVDWIKTQGITSELHRANIGKICFTNQSITPADLKQADFLSSYELTNKSNLFMTVFMGTSLTNYLHQLAPNLPADSLTKNGGYQFNFYVDDRLIYQSNLHPGAPYAQIKNTETTIRKPLIDNQHEGAWWSQSAWSRFMNNGGDKALSDGSHVFRLDIKPCFNYANPIVGDLMATGQLNLNVKRKPTINVATIQLTKPTPYADISVSAESFDTDKIKVLKGNLDAGVFRNITSIVVLKNGKLLIEEYFNGATRDSLHDVRSVGKSFASTLTGLAKQEGYLKSEDQTLANFYDLTNFANYSSAKASTSLKDLLTMSSAFDGNDDDNDSPGNEENMYPTANWIKFVLDLPVEPDKFKGEWHYFTAGVVLLGDVLNKVVPNKLEQYASQKLFKPLGITKYEWQYTPQKAISLAGGIRMNALDFAKYGQLYKNNGRWNDKQLLPAAWVSQSFSHQKVIPGRINEYYGYLFWNKTYRVGDQSHETYYCSGNGGNKIFVFKDQPLVIVVTAKAYNTGYAHSQVDKMMEEYILPAVIRNNN</sequence>
<name>A0A6L9L8J7_9BACT</name>
<protein>
    <submittedName>
        <fullName evidence="3">Serine hydrolase</fullName>
    </submittedName>
</protein>
<reference evidence="3 4" key="1">
    <citation type="submission" date="2020-02" db="EMBL/GenBank/DDBJ databases">
        <title>Draft genome sequence of two Spirosoma agri KCTC 52727 and Spirosoma terrae KCTC 52035.</title>
        <authorList>
            <person name="Rojas J."/>
            <person name="Ambika Manirajan B."/>
            <person name="Suarez C."/>
            <person name="Ratering S."/>
            <person name="Schnell S."/>
        </authorList>
    </citation>
    <scope>NUCLEOTIDE SEQUENCE [LARGE SCALE GENOMIC DNA]</scope>
    <source>
        <strain evidence="3 4">KCTC 52035</strain>
    </source>
</reference>
<dbReference type="PANTHER" id="PTHR43283">
    <property type="entry name" value="BETA-LACTAMASE-RELATED"/>
    <property type="match status" value="1"/>
</dbReference>